<dbReference type="Proteomes" id="UP000234748">
    <property type="component" value="Unassembled WGS sequence"/>
</dbReference>
<evidence type="ECO:0000313" key="2">
    <source>
        <dbReference type="Proteomes" id="UP000234748"/>
    </source>
</evidence>
<dbReference type="RefSeq" id="WP_101644350.1">
    <property type="nucleotide sequence ID" value="NZ_PGUY01000053.1"/>
</dbReference>
<protein>
    <submittedName>
        <fullName evidence="1">Uncharacterized protein</fullName>
    </submittedName>
</protein>
<organism evidence="1 2">
    <name type="scientific">Peribacillus deserti</name>
    <dbReference type="NCBI Taxonomy" id="673318"/>
    <lineage>
        <taxon>Bacteria</taxon>
        <taxon>Bacillati</taxon>
        <taxon>Bacillota</taxon>
        <taxon>Bacilli</taxon>
        <taxon>Bacillales</taxon>
        <taxon>Bacillaceae</taxon>
        <taxon>Peribacillus</taxon>
    </lineage>
</organism>
<accession>A0A2N5M2X6</accession>
<dbReference type="AlphaFoldDB" id="A0A2N5M2X6"/>
<evidence type="ECO:0000313" key="1">
    <source>
        <dbReference type="EMBL" id="PLT28718.1"/>
    </source>
</evidence>
<gene>
    <name evidence="1" type="ORF">CUU66_17075</name>
</gene>
<comment type="caution">
    <text evidence="1">The sequence shown here is derived from an EMBL/GenBank/DDBJ whole genome shotgun (WGS) entry which is preliminary data.</text>
</comment>
<reference evidence="1 2" key="1">
    <citation type="submission" date="2017-11" db="EMBL/GenBank/DDBJ databases">
        <title>Comparitive Functional Genomics of Dry Heat Resistant strains isolated from the Viking Spacecraft.</title>
        <authorList>
            <person name="Seuylemezian A."/>
            <person name="Cooper K."/>
            <person name="Vaishampayan P."/>
        </authorList>
    </citation>
    <scope>NUCLEOTIDE SEQUENCE [LARGE SCALE GENOMIC DNA]</scope>
    <source>
        <strain evidence="1 2">V1-29</strain>
    </source>
</reference>
<sequence>MFKKILKNLLGGGKSHGHFSSSDKWKHKHSYKKEMSYGAKHYKKKKHSSLFSSSRGFFSS</sequence>
<keyword evidence="2" id="KW-1185">Reference proteome</keyword>
<dbReference type="EMBL" id="PGUY01000053">
    <property type="protein sequence ID" value="PLT28718.1"/>
    <property type="molecule type" value="Genomic_DNA"/>
</dbReference>
<proteinExistence type="predicted"/>
<name>A0A2N5M2X6_9BACI</name>